<keyword evidence="2" id="KW-0732">Signal</keyword>
<dbReference type="RefSeq" id="WP_345303336.1">
    <property type="nucleotide sequence ID" value="NZ_BAABJE010000010.1"/>
</dbReference>
<dbReference type="EMBL" id="BAABJE010000010">
    <property type="protein sequence ID" value="GAA4795521.1"/>
    <property type="molecule type" value="Genomic_DNA"/>
</dbReference>
<reference evidence="4" key="1">
    <citation type="journal article" date="2019" name="Int. J. Syst. Evol. Microbiol.">
        <title>The Global Catalogue of Microorganisms (GCM) 10K type strain sequencing project: providing services to taxonomists for standard genome sequencing and annotation.</title>
        <authorList>
            <consortium name="The Broad Institute Genomics Platform"/>
            <consortium name="The Broad Institute Genome Sequencing Center for Infectious Disease"/>
            <person name="Wu L."/>
            <person name="Ma J."/>
        </authorList>
    </citation>
    <scope>NUCLEOTIDE SEQUENCE [LARGE SCALE GENOMIC DNA]</scope>
    <source>
        <strain evidence="4">JCM 18204</strain>
    </source>
</reference>
<feature type="chain" id="PRO_5045713930" description="DUF4124 domain-containing protein" evidence="2">
    <location>
        <begin position="29"/>
        <end position="220"/>
    </location>
</feature>
<evidence type="ECO:0000256" key="2">
    <source>
        <dbReference type="SAM" id="SignalP"/>
    </source>
</evidence>
<protein>
    <recommendedName>
        <fullName evidence="5">DUF4124 domain-containing protein</fullName>
    </recommendedName>
</protein>
<comment type="caution">
    <text evidence="3">The sequence shown here is derived from an EMBL/GenBank/DDBJ whole genome shotgun (WGS) entry which is preliminary data.</text>
</comment>
<keyword evidence="4" id="KW-1185">Reference proteome</keyword>
<dbReference type="Proteomes" id="UP001499959">
    <property type="component" value="Unassembled WGS sequence"/>
</dbReference>
<feature type="region of interest" description="Disordered" evidence="1">
    <location>
        <begin position="151"/>
        <end position="177"/>
    </location>
</feature>
<feature type="signal peptide" evidence="2">
    <location>
        <begin position="1"/>
        <end position="28"/>
    </location>
</feature>
<organism evidence="3 4">
    <name type="scientific">Lysobacter hankyongensis</name>
    <dbReference type="NCBI Taxonomy" id="1176535"/>
    <lineage>
        <taxon>Bacteria</taxon>
        <taxon>Pseudomonadati</taxon>
        <taxon>Pseudomonadota</taxon>
        <taxon>Gammaproteobacteria</taxon>
        <taxon>Lysobacterales</taxon>
        <taxon>Lysobacteraceae</taxon>
        <taxon>Lysobacter</taxon>
    </lineage>
</organism>
<evidence type="ECO:0000313" key="4">
    <source>
        <dbReference type="Proteomes" id="UP001499959"/>
    </source>
</evidence>
<evidence type="ECO:0000256" key="1">
    <source>
        <dbReference type="SAM" id="MobiDB-lite"/>
    </source>
</evidence>
<sequence>MHVSICRTLLIVCCLIAACGPWSPPARAQDTLMNRCTGPGGSTIYTDQPCDSIGATARLPRGAGAGNVGGARRGGCARSVQELIHDITNAIDTRDVNRLGAVYHWPGHSPESGYRVLDQLQAIVDRPLVDIVPLHGAAPAIVAETAPRAPLAPAADAPPPAEPATAATAAPGAADTPARPTILRRVPVGLRLEQTLGNGSTPSRTVFGLRRHLDCWWITF</sequence>
<proteinExistence type="predicted"/>
<dbReference type="PROSITE" id="PS51257">
    <property type="entry name" value="PROKAR_LIPOPROTEIN"/>
    <property type="match status" value="1"/>
</dbReference>
<gene>
    <name evidence="3" type="ORF">GCM10023307_21640</name>
</gene>
<evidence type="ECO:0008006" key="5">
    <source>
        <dbReference type="Google" id="ProtNLM"/>
    </source>
</evidence>
<name>A0ABP9BKF3_9GAMM</name>
<evidence type="ECO:0000313" key="3">
    <source>
        <dbReference type="EMBL" id="GAA4795521.1"/>
    </source>
</evidence>
<accession>A0ABP9BKF3</accession>
<feature type="compositionally biased region" description="Low complexity" evidence="1">
    <location>
        <begin position="163"/>
        <end position="177"/>
    </location>
</feature>